<reference evidence="2 3" key="1">
    <citation type="submission" date="2020-03" db="EMBL/GenBank/DDBJ databases">
        <title>Genomic Encyclopedia of Type Strains, Phase IV (KMG-IV): sequencing the most valuable type-strain genomes for metagenomic binning, comparative biology and taxonomic classification.</title>
        <authorList>
            <person name="Goeker M."/>
        </authorList>
    </citation>
    <scope>NUCLEOTIDE SEQUENCE [LARGE SCALE GENOMIC DNA]</scope>
    <source>
        <strain evidence="2 3">DSM 24233</strain>
    </source>
</reference>
<evidence type="ECO:0008006" key="4">
    <source>
        <dbReference type="Google" id="ProtNLM"/>
    </source>
</evidence>
<feature type="compositionally biased region" description="Gly residues" evidence="1">
    <location>
        <begin position="135"/>
        <end position="153"/>
    </location>
</feature>
<evidence type="ECO:0000313" key="2">
    <source>
        <dbReference type="EMBL" id="NJB68899.1"/>
    </source>
</evidence>
<protein>
    <recommendedName>
        <fullName evidence="4">AsmA family protein</fullName>
    </recommendedName>
</protein>
<name>A0A846QW96_9BACT</name>
<dbReference type="RefSeq" id="WP_167941930.1">
    <property type="nucleotide sequence ID" value="NZ_JAATJA010000002.1"/>
</dbReference>
<comment type="caution">
    <text evidence="2">The sequence shown here is derived from an EMBL/GenBank/DDBJ whole genome shotgun (WGS) entry which is preliminary data.</text>
</comment>
<feature type="region of interest" description="Disordered" evidence="1">
    <location>
        <begin position="133"/>
        <end position="153"/>
    </location>
</feature>
<sequence length="252" mass="25723">MRKVLAFGVAAIFAVVLAAVVAGVFVVNPLVRKGAEHFGPQFLGAEVRLARSDLSLLRGQGELRGLFVGNPQGFTTPGAFSADAVRVQFDTRTLLDRTVVVRAVVVESPIITYEVTGRVSNLQTLVDNVTRSAGAGSGGDGGSGAGSGGDGAAEGGRRVVIENLVIRGGRVNFAVSGFGGEFASVPLGDIHLRNIGGDDSTMADAVREVLVAVNAGVADKVPDAVRDGAGRAANVVKGALESVGESIRGLFK</sequence>
<proteinExistence type="predicted"/>
<organism evidence="2 3">
    <name type="scientific">Desulfobaculum xiamenense</name>
    <dbReference type="NCBI Taxonomy" id="995050"/>
    <lineage>
        <taxon>Bacteria</taxon>
        <taxon>Pseudomonadati</taxon>
        <taxon>Thermodesulfobacteriota</taxon>
        <taxon>Desulfovibrionia</taxon>
        <taxon>Desulfovibrionales</taxon>
        <taxon>Desulfovibrionaceae</taxon>
        <taxon>Desulfobaculum</taxon>
    </lineage>
</organism>
<accession>A0A846QW96</accession>
<dbReference type="Proteomes" id="UP000580856">
    <property type="component" value="Unassembled WGS sequence"/>
</dbReference>
<gene>
    <name evidence="2" type="ORF">GGQ74_002572</name>
</gene>
<keyword evidence="3" id="KW-1185">Reference proteome</keyword>
<evidence type="ECO:0000256" key="1">
    <source>
        <dbReference type="SAM" id="MobiDB-lite"/>
    </source>
</evidence>
<dbReference type="EMBL" id="JAATJA010000002">
    <property type="protein sequence ID" value="NJB68899.1"/>
    <property type="molecule type" value="Genomic_DNA"/>
</dbReference>
<evidence type="ECO:0000313" key="3">
    <source>
        <dbReference type="Proteomes" id="UP000580856"/>
    </source>
</evidence>
<dbReference type="AlphaFoldDB" id="A0A846QW96"/>